<feature type="coiled-coil region" evidence="15">
    <location>
        <begin position="267"/>
        <end position="294"/>
    </location>
</feature>
<dbReference type="PRINTS" id="PR00385">
    <property type="entry name" value="P450"/>
</dbReference>
<dbReference type="SUPFAM" id="SSF56112">
    <property type="entry name" value="Protein kinase-like (PK-like)"/>
    <property type="match status" value="1"/>
</dbReference>
<evidence type="ECO:0000256" key="3">
    <source>
        <dbReference type="ARBA" id="ARBA00005179"/>
    </source>
</evidence>
<evidence type="ECO:0000256" key="8">
    <source>
        <dbReference type="ARBA" id="ARBA00022989"/>
    </source>
</evidence>
<dbReference type="Pfam" id="PF00067">
    <property type="entry name" value="p450"/>
    <property type="match status" value="2"/>
</dbReference>
<dbReference type="InterPro" id="IPR008271">
    <property type="entry name" value="Ser/Thr_kinase_AS"/>
</dbReference>
<keyword evidence="9" id="KW-0560">Oxidoreductase</keyword>
<organism evidence="17 18">
    <name type="scientific">Pleurotus ostreatus</name>
    <name type="common">Oyster mushroom</name>
    <name type="synonym">White-rot fungus</name>
    <dbReference type="NCBI Taxonomy" id="5322"/>
    <lineage>
        <taxon>Eukaryota</taxon>
        <taxon>Fungi</taxon>
        <taxon>Dikarya</taxon>
        <taxon>Basidiomycota</taxon>
        <taxon>Agaricomycotina</taxon>
        <taxon>Agaricomycetes</taxon>
        <taxon>Agaricomycetidae</taxon>
        <taxon>Agaricales</taxon>
        <taxon>Pleurotineae</taxon>
        <taxon>Pleurotaceae</taxon>
        <taxon>Pleurotus</taxon>
    </lineage>
</organism>
<dbReference type="EMBL" id="JACETU010000011">
    <property type="protein sequence ID" value="KAF7416281.1"/>
    <property type="molecule type" value="Genomic_DNA"/>
</dbReference>
<dbReference type="PRINTS" id="PR00463">
    <property type="entry name" value="EP450I"/>
</dbReference>
<dbReference type="GeneID" id="59372387"/>
<feature type="domain" description="Protein kinase" evidence="16">
    <location>
        <begin position="911"/>
        <end position="1191"/>
    </location>
</feature>
<sequence length="1194" mass="134733">MVNWYYLSSFVLSAVILHTKPWRLGRREKNLPPGPPTQFFIGNAAQYPKVFPYFKFVEWAKTYGDVFSLKILNNTIIVINSAAAVKEILDKQGVLTGNRPEFHMLVRADGPTMPNQNMDTHVWKSGRKAARAFLTSNGLKAHWPTQQAEFAQFLVDILDKPEDLFTHLKRTMVSTVTTLVYGKRLPQYKGTEAETYFKGVKLLNEVMDPTAHPPIDLFPALKYVPARWASWKGLCARAKALRDGLYTGLFTEVEQKVASGTDVGSYLGNILLNLDELEMNMDEAKAMAKVLMDAGAETSTSYLQSFVLALINFPECQKRAQKELDAVVGTDRLPTFEDFPNLPYVNAFIKEVHRFRPVVPLGLPHSAAQDVKYKGYIIPAGSTILTNLCKPNLLNPGNSFAHPEDHSAGGIYHDPRFFTDPEEFMPERFLQSEFGTRTDIKVDTEGFRENLPFGSGRRICPGAEMASKTIAINAMNLLWAFSFSQDASGTGGMAIDAYQKPGVELAAHPFSCGVVVRDEKRAALMRDWHADASRMNALEIPHYFPTFLWKFWLADICHVSHVLRDPRIHAYDVYENELTETRTMPACARSAFEDFRDDSMTNECATVLAEVESAFVRLESLAEQALLELMRSIPSPTSDSPRRAQVVLDRHHVDQIRTYLVFLRFRNSPKYAEIATTMCRPKSHSLGNSIFSRPFFLQVRQRVILEGMLQFFKSCPGVSACTEQTEARRRPTVFNDERDDFHRAMQNYCWKFSEAEVCIGLASEKQEYMMTDKCYGTLHEGFVDDEASTDLFFSIFPTLAVYILAGPDHDLDDNPTANKVAIDYGLETPSDIHLRNAMLLQTYPQRLYFCTLLSVTQSISSYDEFRWIPEHQDYSRLKQRCRQKHTIEGVKKTLLVKGRVVITDLTDEVVKSGREPLYHGSFSDVWKGTWDDTASEQRRVVALKFLRQVMVQNVREKLLKRLQDEVVAWYRLDHANILPLFGIVQSPNTVGMVSPWCENGTMAHYIRRNPNVDRLNLLAQVASGVAYLHSFSPAVIHGDLKGGNILIGDDGQPLITDFGLSKVVEDLSDSLHLGTSFFAGSTRWMAPELVFTLVEDDGRPPVVTTQSDVYSFASVCFEVMAGKLPFCHRSNDHAVLVDILRGVPPSLGISTFSSVKPAAEPGLWSLLNRCWDQDPSRRPSMHEAASTLRTLDNL</sequence>
<dbReference type="GO" id="GO:0004672">
    <property type="term" value="F:protein kinase activity"/>
    <property type="evidence" value="ECO:0007669"/>
    <property type="project" value="InterPro"/>
</dbReference>
<comment type="caution">
    <text evidence="17">The sequence shown here is derived from an EMBL/GenBank/DDBJ whole genome shotgun (WGS) entry which is preliminary data.</text>
</comment>
<dbReference type="AlphaFoldDB" id="A0A8H6ZJP9"/>
<evidence type="ECO:0000256" key="11">
    <source>
        <dbReference type="ARBA" id="ARBA00023033"/>
    </source>
</evidence>
<dbReference type="InterPro" id="IPR001245">
    <property type="entry name" value="Ser-Thr/Tyr_kinase_cat_dom"/>
</dbReference>
<evidence type="ECO:0000256" key="2">
    <source>
        <dbReference type="ARBA" id="ARBA00004167"/>
    </source>
</evidence>
<evidence type="ECO:0000256" key="15">
    <source>
        <dbReference type="SAM" id="Coils"/>
    </source>
</evidence>
<evidence type="ECO:0000256" key="5">
    <source>
        <dbReference type="ARBA" id="ARBA00022617"/>
    </source>
</evidence>
<keyword evidence="11" id="KW-0503">Monooxygenase</keyword>
<dbReference type="GO" id="GO:0016705">
    <property type="term" value="F:oxidoreductase activity, acting on paired donors, with incorporation or reduction of molecular oxygen"/>
    <property type="evidence" value="ECO:0007669"/>
    <property type="project" value="InterPro"/>
</dbReference>
<comment type="pathway">
    <text evidence="3">Secondary metabolite biosynthesis.</text>
</comment>
<dbReference type="SUPFAM" id="SSF48264">
    <property type="entry name" value="Cytochrome P450"/>
    <property type="match status" value="1"/>
</dbReference>
<dbReference type="Gene3D" id="1.10.630.10">
    <property type="entry name" value="Cytochrome P450"/>
    <property type="match status" value="1"/>
</dbReference>
<keyword evidence="8" id="KW-1133">Transmembrane helix</keyword>
<dbReference type="VEuPathDB" id="FungiDB:PC9H_002546"/>
<dbReference type="GO" id="GO:0005506">
    <property type="term" value="F:iron ion binding"/>
    <property type="evidence" value="ECO:0007669"/>
    <property type="project" value="InterPro"/>
</dbReference>
<dbReference type="InterPro" id="IPR050364">
    <property type="entry name" value="Cytochrome_P450_fung"/>
</dbReference>
<dbReference type="GO" id="GO:0005524">
    <property type="term" value="F:ATP binding"/>
    <property type="evidence" value="ECO:0007669"/>
    <property type="project" value="InterPro"/>
</dbReference>
<dbReference type="Pfam" id="PF07714">
    <property type="entry name" value="PK_Tyr_Ser-Thr"/>
    <property type="match status" value="1"/>
</dbReference>
<keyword evidence="12" id="KW-0472">Membrane</keyword>
<dbReference type="InterPro" id="IPR017972">
    <property type="entry name" value="Cyt_P450_CS"/>
</dbReference>
<keyword evidence="18" id="KW-1185">Reference proteome</keyword>
<dbReference type="Gene3D" id="1.10.510.10">
    <property type="entry name" value="Transferase(Phosphotransferase) domain 1"/>
    <property type="match status" value="1"/>
</dbReference>
<dbReference type="GO" id="GO:0004497">
    <property type="term" value="F:monooxygenase activity"/>
    <property type="evidence" value="ECO:0007669"/>
    <property type="project" value="UniProtKB-KW"/>
</dbReference>
<comment type="similarity">
    <text evidence="4">Belongs to the cytochrome P450 family.</text>
</comment>
<dbReference type="CDD" id="cd11065">
    <property type="entry name" value="CYP64-like"/>
    <property type="match status" value="1"/>
</dbReference>
<dbReference type="PANTHER" id="PTHR46300:SF2">
    <property type="entry name" value="CYTOCHROME P450 MONOOXYGENASE ALNH-RELATED"/>
    <property type="match status" value="1"/>
</dbReference>
<comment type="subcellular location">
    <subcellularLocation>
        <location evidence="2">Membrane</location>
        <topology evidence="2">Single-pass membrane protein</topology>
    </subcellularLocation>
</comment>
<evidence type="ECO:0000256" key="13">
    <source>
        <dbReference type="ARBA" id="ARBA00023180"/>
    </source>
</evidence>
<evidence type="ECO:0000256" key="14">
    <source>
        <dbReference type="PIRSR" id="PIRSR602401-1"/>
    </source>
</evidence>
<evidence type="ECO:0000313" key="17">
    <source>
        <dbReference type="EMBL" id="KAF7416281.1"/>
    </source>
</evidence>
<dbReference type="RefSeq" id="XP_036625828.1">
    <property type="nucleotide sequence ID" value="XM_036772182.1"/>
</dbReference>
<keyword evidence="15" id="KW-0175">Coiled coil</keyword>
<evidence type="ECO:0000256" key="1">
    <source>
        <dbReference type="ARBA" id="ARBA00001971"/>
    </source>
</evidence>
<proteinExistence type="inferred from homology"/>
<evidence type="ECO:0000256" key="6">
    <source>
        <dbReference type="ARBA" id="ARBA00022692"/>
    </source>
</evidence>
<name>A0A8H6ZJP9_PLEOS</name>
<dbReference type="InterPro" id="IPR011009">
    <property type="entry name" value="Kinase-like_dom_sf"/>
</dbReference>
<protein>
    <recommendedName>
        <fullName evidence="16">Protein kinase domain-containing protein</fullName>
    </recommendedName>
</protein>
<dbReference type="PANTHER" id="PTHR46300">
    <property type="entry name" value="P450, PUTATIVE (EUROFUNG)-RELATED-RELATED"/>
    <property type="match status" value="1"/>
</dbReference>
<dbReference type="InterPro" id="IPR001128">
    <property type="entry name" value="Cyt_P450"/>
</dbReference>
<feature type="binding site" description="axial binding residue" evidence="14">
    <location>
        <position position="460"/>
    </location>
    <ligand>
        <name>heme</name>
        <dbReference type="ChEBI" id="CHEBI:30413"/>
    </ligand>
    <ligandPart>
        <name>Fe</name>
        <dbReference type="ChEBI" id="CHEBI:18248"/>
    </ligandPart>
</feature>
<keyword evidence="5 14" id="KW-0349">Heme</keyword>
<dbReference type="InterPro" id="IPR002401">
    <property type="entry name" value="Cyt_P450_E_grp-I"/>
</dbReference>
<reference evidence="17" key="1">
    <citation type="submission" date="2019-07" db="EMBL/GenBank/DDBJ databases">
        <authorList>
            <person name="Palmer J.M."/>
        </authorList>
    </citation>
    <scope>NUCLEOTIDE SEQUENCE</scope>
    <source>
        <strain evidence="17">PC9</strain>
    </source>
</reference>
<dbReference type="OrthoDB" id="6718656at2759"/>
<evidence type="ECO:0000256" key="9">
    <source>
        <dbReference type="ARBA" id="ARBA00023002"/>
    </source>
</evidence>
<dbReference type="PROSITE" id="PS00108">
    <property type="entry name" value="PROTEIN_KINASE_ST"/>
    <property type="match status" value="1"/>
</dbReference>
<dbReference type="InterPro" id="IPR036396">
    <property type="entry name" value="Cyt_P450_sf"/>
</dbReference>
<dbReference type="SMART" id="SM00220">
    <property type="entry name" value="S_TKc"/>
    <property type="match status" value="1"/>
</dbReference>
<dbReference type="PROSITE" id="PS50011">
    <property type="entry name" value="PROTEIN_KINASE_DOM"/>
    <property type="match status" value="1"/>
</dbReference>
<evidence type="ECO:0000313" key="18">
    <source>
        <dbReference type="Proteomes" id="UP000623687"/>
    </source>
</evidence>
<dbReference type="Proteomes" id="UP000623687">
    <property type="component" value="Unassembled WGS sequence"/>
</dbReference>
<gene>
    <name evidence="17" type="ORF">PC9H_002546</name>
</gene>
<comment type="cofactor">
    <cofactor evidence="1 14">
        <name>heme</name>
        <dbReference type="ChEBI" id="CHEBI:30413"/>
    </cofactor>
</comment>
<evidence type="ECO:0000256" key="7">
    <source>
        <dbReference type="ARBA" id="ARBA00022723"/>
    </source>
</evidence>
<evidence type="ECO:0000256" key="4">
    <source>
        <dbReference type="ARBA" id="ARBA00010617"/>
    </source>
</evidence>
<dbReference type="PROSITE" id="PS00086">
    <property type="entry name" value="CYTOCHROME_P450"/>
    <property type="match status" value="1"/>
</dbReference>
<keyword evidence="6" id="KW-0812">Transmembrane</keyword>
<evidence type="ECO:0000259" key="16">
    <source>
        <dbReference type="PROSITE" id="PS50011"/>
    </source>
</evidence>
<keyword evidence="13" id="KW-0325">Glycoprotein</keyword>
<keyword evidence="10 14" id="KW-0408">Iron</keyword>
<evidence type="ECO:0000256" key="12">
    <source>
        <dbReference type="ARBA" id="ARBA00023136"/>
    </source>
</evidence>
<evidence type="ECO:0000256" key="10">
    <source>
        <dbReference type="ARBA" id="ARBA00023004"/>
    </source>
</evidence>
<dbReference type="GO" id="GO:0020037">
    <property type="term" value="F:heme binding"/>
    <property type="evidence" value="ECO:0007669"/>
    <property type="project" value="InterPro"/>
</dbReference>
<accession>A0A8H6ZJP9</accession>
<dbReference type="InterPro" id="IPR000719">
    <property type="entry name" value="Prot_kinase_dom"/>
</dbReference>
<keyword evidence="7 14" id="KW-0479">Metal-binding</keyword>
<dbReference type="GO" id="GO:0016020">
    <property type="term" value="C:membrane"/>
    <property type="evidence" value="ECO:0007669"/>
    <property type="project" value="UniProtKB-SubCell"/>
</dbReference>